<dbReference type="Gene3D" id="3.40.50.200">
    <property type="entry name" value="Peptidase S8/S53 domain"/>
    <property type="match status" value="1"/>
</dbReference>
<dbReference type="GO" id="GO:0004252">
    <property type="term" value="F:serine-type endopeptidase activity"/>
    <property type="evidence" value="ECO:0007669"/>
    <property type="project" value="UniProtKB-UniRule"/>
</dbReference>
<dbReference type="KEGG" id="tab:CIG75_10495"/>
<comment type="similarity">
    <text evidence="1 5 6">Belongs to the peptidase S8 family.</text>
</comment>
<accession>A0A223D6G7</accession>
<dbReference type="PRINTS" id="PR00723">
    <property type="entry name" value="SUBTILISIN"/>
</dbReference>
<dbReference type="EMBL" id="CP022657">
    <property type="protein sequence ID" value="ASS77189.1"/>
    <property type="molecule type" value="Genomic_DNA"/>
</dbReference>
<evidence type="ECO:0000259" key="7">
    <source>
        <dbReference type="Pfam" id="PF00082"/>
    </source>
</evidence>
<organism evidence="8 9">
    <name type="scientific">Tumebacillus algifaecis</name>
    <dbReference type="NCBI Taxonomy" id="1214604"/>
    <lineage>
        <taxon>Bacteria</taxon>
        <taxon>Bacillati</taxon>
        <taxon>Bacillota</taxon>
        <taxon>Bacilli</taxon>
        <taxon>Bacillales</taxon>
        <taxon>Alicyclobacillaceae</taxon>
        <taxon>Tumebacillus</taxon>
    </lineage>
</organism>
<dbReference type="PROSITE" id="PS00136">
    <property type="entry name" value="SUBTILASE_ASP"/>
    <property type="match status" value="1"/>
</dbReference>
<sequence length="438" mass="45804">MTPGAAPQAEAAQGQQKYLVVFKNESALPSNFESILSNAGGTITKTLSDLGAVQVVTSNPNFNKTLKSSPYVQSVGLEGTIFPDTIGEAVEQFYPEQTASVTPDLYNTYQWDIKQVTINGESWTMQGGTGKTTDGKDIVVGVIDTGIDYNHPDLKDNYLYGKSFVPGISDPIDQAGHGTHVAGAIAANGRVKGIGPDLKIAAYRVFGPTGGAETSDIAAALKAAGDDNVDVVNMSLGGYNWIQDPSSTPKDVIADQLLFERAISYATKKGVTVVGSSGNNGMNISNPAQLTKDIFGPDAKGATLRSPSSPLMLRVASNGIGLNRAYYSNYGAAHIHVSAPGGDYGPLWAPGLDPSLRDANARTLNTYPGGGYAWMIGTSMASPKAAGLAGVIIAKAGKDKLTPAQVKNKIMSTTTDILDKGFDKYSGFGLINAKNALK</sequence>
<dbReference type="Pfam" id="PF00082">
    <property type="entry name" value="Peptidase_S8"/>
    <property type="match status" value="1"/>
</dbReference>
<gene>
    <name evidence="8" type="ORF">CIG75_10495</name>
</gene>
<feature type="domain" description="Peptidase S8/S53" evidence="7">
    <location>
        <begin position="135"/>
        <end position="429"/>
    </location>
</feature>
<dbReference type="GO" id="GO:0006508">
    <property type="term" value="P:proteolysis"/>
    <property type="evidence" value="ECO:0007669"/>
    <property type="project" value="UniProtKB-KW"/>
</dbReference>
<evidence type="ECO:0000256" key="5">
    <source>
        <dbReference type="PROSITE-ProRule" id="PRU01240"/>
    </source>
</evidence>
<keyword evidence="3 5" id="KW-0378">Hydrolase</keyword>
<dbReference type="PROSITE" id="PS51892">
    <property type="entry name" value="SUBTILASE"/>
    <property type="match status" value="1"/>
</dbReference>
<dbReference type="InterPro" id="IPR023828">
    <property type="entry name" value="Peptidase_S8_Ser-AS"/>
</dbReference>
<evidence type="ECO:0000256" key="4">
    <source>
        <dbReference type="ARBA" id="ARBA00022825"/>
    </source>
</evidence>
<dbReference type="PROSITE" id="PS00138">
    <property type="entry name" value="SUBTILASE_SER"/>
    <property type="match status" value="1"/>
</dbReference>
<keyword evidence="2 5" id="KW-0645">Protease</keyword>
<dbReference type="Proteomes" id="UP000214688">
    <property type="component" value="Chromosome"/>
</dbReference>
<evidence type="ECO:0000256" key="1">
    <source>
        <dbReference type="ARBA" id="ARBA00011073"/>
    </source>
</evidence>
<dbReference type="PANTHER" id="PTHR43806">
    <property type="entry name" value="PEPTIDASE S8"/>
    <property type="match status" value="1"/>
</dbReference>
<protein>
    <recommendedName>
        <fullName evidence="7">Peptidase S8/S53 domain-containing protein</fullName>
    </recommendedName>
</protein>
<dbReference type="InterPro" id="IPR050131">
    <property type="entry name" value="Peptidase_S8_subtilisin-like"/>
</dbReference>
<evidence type="ECO:0000256" key="6">
    <source>
        <dbReference type="RuleBase" id="RU003355"/>
    </source>
</evidence>
<dbReference type="InterPro" id="IPR000209">
    <property type="entry name" value="Peptidase_S8/S53_dom"/>
</dbReference>
<proteinExistence type="inferred from homology"/>
<keyword evidence="9" id="KW-1185">Reference proteome</keyword>
<evidence type="ECO:0000256" key="3">
    <source>
        <dbReference type="ARBA" id="ARBA00022801"/>
    </source>
</evidence>
<feature type="active site" description="Charge relay system" evidence="5">
    <location>
        <position position="379"/>
    </location>
</feature>
<keyword evidence="4 5" id="KW-0720">Serine protease</keyword>
<dbReference type="AlphaFoldDB" id="A0A223D6G7"/>
<dbReference type="InterPro" id="IPR022398">
    <property type="entry name" value="Peptidase_S8_His-AS"/>
</dbReference>
<reference evidence="8 9" key="1">
    <citation type="journal article" date="2015" name="Int. J. Syst. Evol. Microbiol.">
        <title>Tumebacillus algifaecis sp. nov., isolated from decomposing algal scum.</title>
        <authorList>
            <person name="Wu Y.F."/>
            <person name="Zhang B."/>
            <person name="Xing P."/>
            <person name="Wu Q.L."/>
            <person name="Liu S.J."/>
        </authorList>
    </citation>
    <scope>NUCLEOTIDE SEQUENCE [LARGE SCALE GENOMIC DNA]</scope>
    <source>
        <strain evidence="8 9">THMBR28</strain>
    </source>
</reference>
<name>A0A223D6G7_9BACL</name>
<evidence type="ECO:0000313" key="8">
    <source>
        <dbReference type="EMBL" id="ASS77189.1"/>
    </source>
</evidence>
<dbReference type="PANTHER" id="PTHR43806:SF11">
    <property type="entry name" value="CEREVISIN-RELATED"/>
    <property type="match status" value="1"/>
</dbReference>
<dbReference type="InterPro" id="IPR036852">
    <property type="entry name" value="Peptidase_S8/S53_dom_sf"/>
</dbReference>
<evidence type="ECO:0000313" key="9">
    <source>
        <dbReference type="Proteomes" id="UP000214688"/>
    </source>
</evidence>
<dbReference type="InterPro" id="IPR023827">
    <property type="entry name" value="Peptidase_S8_Asp-AS"/>
</dbReference>
<evidence type="ECO:0000256" key="2">
    <source>
        <dbReference type="ARBA" id="ARBA00022670"/>
    </source>
</evidence>
<dbReference type="SUPFAM" id="SSF52743">
    <property type="entry name" value="Subtilisin-like"/>
    <property type="match status" value="1"/>
</dbReference>
<dbReference type="PROSITE" id="PS00137">
    <property type="entry name" value="SUBTILASE_HIS"/>
    <property type="match status" value="1"/>
</dbReference>
<feature type="active site" description="Charge relay system" evidence="5">
    <location>
        <position position="144"/>
    </location>
</feature>
<dbReference type="OrthoDB" id="9798386at2"/>
<feature type="active site" description="Charge relay system" evidence="5">
    <location>
        <position position="177"/>
    </location>
</feature>
<dbReference type="InterPro" id="IPR015500">
    <property type="entry name" value="Peptidase_S8_subtilisin-rel"/>
</dbReference>